<proteinExistence type="predicted"/>
<accession>A0A9X0CDH7</accession>
<feature type="signal peptide" evidence="1">
    <location>
        <begin position="1"/>
        <end position="25"/>
    </location>
</feature>
<evidence type="ECO:0000256" key="1">
    <source>
        <dbReference type="SAM" id="SignalP"/>
    </source>
</evidence>
<organism evidence="2 3">
    <name type="scientific">Desmophyllum pertusum</name>
    <dbReference type="NCBI Taxonomy" id="174260"/>
    <lineage>
        <taxon>Eukaryota</taxon>
        <taxon>Metazoa</taxon>
        <taxon>Cnidaria</taxon>
        <taxon>Anthozoa</taxon>
        <taxon>Hexacorallia</taxon>
        <taxon>Scleractinia</taxon>
        <taxon>Caryophylliina</taxon>
        <taxon>Caryophylliidae</taxon>
        <taxon>Desmophyllum</taxon>
    </lineage>
</organism>
<keyword evidence="3" id="KW-1185">Reference proteome</keyword>
<protein>
    <submittedName>
        <fullName evidence="2">Uncharacterized protein</fullName>
    </submittedName>
</protein>
<sequence length="95" mass="10675">MTNLVKMYLVAVVCTILFVCQAAHGQHLRCRPGGMACLGGRSFIPKQKFDNPTVHTEHNEAKAGLKMPKSEHRNIIPLLKRKLRIRESSSGNDYD</sequence>
<evidence type="ECO:0000313" key="3">
    <source>
        <dbReference type="Proteomes" id="UP001163046"/>
    </source>
</evidence>
<gene>
    <name evidence="2" type="ORF">OS493_023926</name>
</gene>
<reference evidence="2" key="1">
    <citation type="submission" date="2023-01" db="EMBL/GenBank/DDBJ databases">
        <title>Genome assembly of the deep-sea coral Lophelia pertusa.</title>
        <authorList>
            <person name="Herrera S."/>
            <person name="Cordes E."/>
        </authorList>
    </citation>
    <scope>NUCLEOTIDE SEQUENCE</scope>
    <source>
        <strain evidence="2">USNM1676648</strain>
        <tissue evidence="2">Polyp</tissue>
    </source>
</reference>
<name>A0A9X0CDH7_9CNID</name>
<dbReference type="Proteomes" id="UP001163046">
    <property type="component" value="Unassembled WGS sequence"/>
</dbReference>
<dbReference type="AlphaFoldDB" id="A0A9X0CDH7"/>
<evidence type="ECO:0000313" key="2">
    <source>
        <dbReference type="EMBL" id="KAJ7328653.1"/>
    </source>
</evidence>
<comment type="caution">
    <text evidence="2">The sequence shown here is derived from an EMBL/GenBank/DDBJ whole genome shotgun (WGS) entry which is preliminary data.</text>
</comment>
<feature type="chain" id="PRO_5040859504" evidence="1">
    <location>
        <begin position="26"/>
        <end position="95"/>
    </location>
</feature>
<keyword evidence="1" id="KW-0732">Signal</keyword>
<dbReference type="EMBL" id="MU827795">
    <property type="protein sequence ID" value="KAJ7328653.1"/>
    <property type="molecule type" value="Genomic_DNA"/>
</dbReference>